<dbReference type="EMBL" id="PFCN01000018">
    <property type="protein sequence ID" value="PIR70424.1"/>
    <property type="molecule type" value="Genomic_DNA"/>
</dbReference>
<gene>
    <name evidence="1" type="ORF">COU46_01635</name>
</gene>
<protein>
    <submittedName>
        <fullName evidence="1">Uncharacterized protein</fullName>
    </submittedName>
</protein>
<dbReference type="Proteomes" id="UP000229383">
    <property type="component" value="Unassembled WGS sequence"/>
</dbReference>
<proteinExistence type="predicted"/>
<evidence type="ECO:0000313" key="2">
    <source>
        <dbReference type="Proteomes" id="UP000229383"/>
    </source>
</evidence>
<dbReference type="AlphaFoldDB" id="A0A2H0THH2"/>
<name>A0A2H0THH2_9BACT</name>
<accession>A0A2H0THH2</accession>
<evidence type="ECO:0000313" key="1">
    <source>
        <dbReference type="EMBL" id="PIR70424.1"/>
    </source>
</evidence>
<comment type="caution">
    <text evidence="1">The sequence shown here is derived from an EMBL/GenBank/DDBJ whole genome shotgun (WGS) entry which is preliminary data.</text>
</comment>
<reference evidence="2" key="1">
    <citation type="submission" date="2017-09" db="EMBL/GenBank/DDBJ databases">
        <title>Depth-based differentiation of microbial function through sediment-hosted aquifers and enrichment of novel symbionts in the deep terrestrial subsurface.</title>
        <authorList>
            <person name="Probst A.J."/>
            <person name="Ladd B."/>
            <person name="Jarett J.K."/>
            <person name="Geller-Mcgrath D.E."/>
            <person name="Sieber C.M.K."/>
            <person name="Emerson J.B."/>
            <person name="Anantharaman K."/>
            <person name="Thomas B.C."/>
            <person name="Malmstrom R."/>
            <person name="Stieglmeier M."/>
            <person name="Klingl A."/>
            <person name="Woyke T."/>
            <person name="Ryan C.M."/>
            <person name="Banfield J.F."/>
        </authorList>
    </citation>
    <scope>NUCLEOTIDE SEQUENCE [LARGE SCALE GENOMIC DNA]</scope>
</reference>
<organism evidence="1 2">
    <name type="scientific">Candidatus Niyogibacteria bacterium CG10_big_fil_rev_8_21_14_0_10_42_19</name>
    <dbReference type="NCBI Taxonomy" id="1974725"/>
    <lineage>
        <taxon>Bacteria</taxon>
        <taxon>Candidatus Niyogiibacteriota</taxon>
    </lineage>
</organism>
<sequence>MAEAKGAVKSNSGLAYSAEAALAAKAGRVYRELGRRSRGAKEITCGEFIEPFFLAHCSSKKLPVWEFFAIIGTKLCPSGKPSPRGHTARNSS</sequence>